<evidence type="ECO:0000313" key="5">
    <source>
        <dbReference type="Proteomes" id="UP000191806"/>
    </source>
</evidence>
<gene>
    <name evidence="3" type="ORF">LL1196_0878</name>
    <name evidence="1" type="ORF">LLJM1_1484</name>
    <name evidence="2" type="ORF">VN93_1939</name>
</gene>
<accession>A0A166ZWL5</accession>
<sequence>MVTNCEASFLFLFLDNSQKYLTNQNLLITLKIRKRGPKMTNTQASLNLLLKEGSH</sequence>
<protein>
    <submittedName>
        <fullName evidence="3">Uncharacterized protein</fullName>
    </submittedName>
</protein>
<dbReference type="EMBL" id="LAVW01000143">
    <property type="protein sequence ID" value="KKW70976.1"/>
    <property type="molecule type" value="Genomic_DNA"/>
</dbReference>
<dbReference type="AlphaFoldDB" id="A0A166ZWL5"/>
<evidence type="ECO:0000313" key="1">
    <source>
        <dbReference type="EMBL" id="ARE28843.1"/>
    </source>
</evidence>
<name>A0A166ZWL5_LACLC</name>
<reference evidence="1 5" key="2">
    <citation type="journal article" date="2017" name="BMC Genomics">
        <title>Comparative and functional genomics of the Lactococcus lactis taxon; insights into evolution and niche adaptation.</title>
        <authorList>
            <person name="Kelleher P."/>
            <person name="Bottacini F."/>
            <person name="Mahony J."/>
            <person name="Kilcawley K.N."/>
            <person name="van Sinderen D."/>
        </authorList>
    </citation>
    <scope>NUCLEOTIDE SEQUENCE [LARGE SCALE GENOMIC DNA]</scope>
    <source>
        <strain evidence="1 5">JM1</strain>
    </source>
</reference>
<keyword evidence="4" id="KW-1185">Reference proteome</keyword>
<evidence type="ECO:0000313" key="4">
    <source>
        <dbReference type="Proteomes" id="UP000034513"/>
    </source>
</evidence>
<dbReference type="EMBL" id="CP015899">
    <property type="protein sequence ID" value="ARE28843.1"/>
    <property type="molecule type" value="Genomic_DNA"/>
</dbReference>
<reference evidence="2 4" key="1">
    <citation type="submission" date="2015-04" db="EMBL/GenBank/DDBJ databases">
        <title>Evaluation of non-dairy Lactococcus lactis with potential dairy applications reveals extensive phenotype-genotype disparity.</title>
        <authorList>
            <person name="Cavanagh D."/>
            <person name="Casey A."/>
            <person name="Altermann E."/>
            <person name="Cotter P."/>
            <person name="Fitzgerald G.F."/>
            <person name="McAuliffe O."/>
        </authorList>
    </citation>
    <scope>NUCLEOTIDE SEQUENCE [LARGE SCALE GENOMIC DNA]</scope>
    <source>
        <strain evidence="2 4">DPC6856</strain>
    </source>
</reference>
<proteinExistence type="predicted"/>
<reference evidence="3" key="3">
    <citation type="journal article" date="2020" name="Mol. Microbiol.">
        <title>The CWPS Rubik's cube: Linking diversity of cell wall polysaccharide structures with the encoded biosynthetic machinery of selected Lactococcus lactis strains.</title>
        <authorList>
            <person name="Mahony J."/>
            <person name="Frantzen C."/>
            <person name="Vinogradov E."/>
            <person name="Sadovskaya I."/>
            <person name="Theodorou I."/>
            <person name="Kelleher P."/>
            <person name="Chapot-Chartier M.P."/>
            <person name="Cambillau C."/>
            <person name="Holo H."/>
            <person name="van Sinderen D."/>
        </authorList>
    </citation>
    <scope>NUCLEOTIDE SEQUENCE</scope>
    <source>
        <strain evidence="3">1196</strain>
    </source>
</reference>
<evidence type="ECO:0000313" key="6">
    <source>
        <dbReference type="Proteomes" id="UP000663552"/>
    </source>
</evidence>
<dbReference type="Proteomes" id="UP000191806">
    <property type="component" value="Chromosome"/>
</dbReference>
<evidence type="ECO:0000313" key="3">
    <source>
        <dbReference type="EMBL" id="QSD62521.1"/>
    </source>
</evidence>
<dbReference type="Proteomes" id="UP000034513">
    <property type="component" value="Unassembled WGS sequence"/>
</dbReference>
<organism evidence="3 6">
    <name type="scientific">Lactococcus lactis subsp. cremoris</name>
    <name type="common">Streptococcus cremoris</name>
    <dbReference type="NCBI Taxonomy" id="1359"/>
    <lineage>
        <taxon>Bacteria</taxon>
        <taxon>Bacillati</taxon>
        <taxon>Bacillota</taxon>
        <taxon>Bacilli</taxon>
        <taxon>Lactobacillales</taxon>
        <taxon>Streptococcaceae</taxon>
        <taxon>Lactococcus</taxon>
    </lineage>
</organism>
<evidence type="ECO:0000313" key="2">
    <source>
        <dbReference type="EMBL" id="KKW70976.1"/>
    </source>
</evidence>
<dbReference type="Proteomes" id="UP000663552">
    <property type="component" value="Chromosome"/>
</dbReference>
<dbReference type="EMBL" id="CP032148">
    <property type="protein sequence ID" value="QSD62521.1"/>
    <property type="molecule type" value="Genomic_DNA"/>
</dbReference>